<reference evidence="4 5" key="1">
    <citation type="submission" date="2016-10" db="EMBL/GenBank/DDBJ databases">
        <authorList>
            <person name="de Groot N.N."/>
        </authorList>
    </citation>
    <scope>NUCLEOTIDE SEQUENCE [LARGE SCALE GENOMIC DNA]</scope>
    <source>
        <strain evidence="4 5">DSM 19886</strain>
    </source>
</reference>
<evidence type="ECO:0000256" key="2">
    <source>
        <dbReference type="ARBA" id="ARBA00022801"/>
    </source>
</evidence>
<sequence>MRVFLCNLLVLFILSSCASTKRKINKKITDTLNSKFYNNQFTGFLAVDAFTKDTLFDYNSDRYFTPASNTKIFTLYTAMQLLPEKMPSLKYVNENDTLYIEGTGDPTLLHPYFNDSTAIQFLNQFPNISIHLTNFQEEKFGPGWSWDDYDWYYSAERSALPLYGNVLTLFNQENLVARPEYFKTQVVPINYSVNREQSENLFYFDGSRKDTLEVPFIVDTTLTLSLLQKVVKNKLTLAKKMPEGERKVLYSISTDSVYKRMMQESDNFLAEQLLLVASSTLSDTLDSQKSRNYVLTNYLTDLQQPPRWVDGSGLSRYNLFSPKSLVHVLTKIYEDVSRARLFALFPAGGVSGTLENWYPGNPEPYIYAKTGSLGNNHCVSGYLLTKSGKTLIFSFMNNHFLHPSSEEKQRMQTIFEEIRDTY</sequence>
<dbReference type="PROSITE" id="PS51257">
    <property type="entry name" value="PROKAR_LIPOPROTEIN"/>
    <property type="match status" value="1"/>
</dbReference>
<dbReference type="EMBL" id="FNGV01000003">
    <property type="protein sequence ID" value="SDL91003.1"/>
    <property type="molecule type" value="Genomic_DNA"/>
</dbReference>
<evidence type="ECO:0000313" key="5">
    <source>
        <dbReference type="Proteomes" id="UP000199440"/>
    </source>
</evidence>
<dbReference type="Proteomes" id="UP000199440">
    <property type="component" value="Unassembled WGS sequence"/>
</dbReference>
<dbReference type="InterPro" id="IPR012338">
    <property type="entry name" value="Beta-lactam/transpept-like"/>
</dbReference>
<evidence type="ECO:0000313" key="4">
    <source>
        <dbReference type="EMBL" id="SDL91003.1"/>
    </source>
</evidence>
<protein>
    <submittedName>
        <fullName evidence="4">D-alanyl-D-alanine carboxypeptidase / D-alanyl-D-alanine-endopeptidase (Penicillin-binding protein 4)</fullName>
    </submittedName>
</protein>
<dbReference type="RefSeq" id="WP_089887951.1">
    <property type="nucleotide sequence ID" value="NZ_FNGV01000003.1"/>
</dbReference>
<dbReference type="Pfam" id="PF02113">
    <property type="entry name" value="Peptidase_S13"/>
    <property type="match status" value="1"/>
</dbReference>
<keyword evidence="2" id="KW-0378">Hydrolase</keyword>
<dbReference type="Gene3D" id="3.40.710.10">
    <property type="entry name" value="DD-peptidase/beta-lactamase superfamily"/>
    <property type="match status" value="2"/>
</dbReference>
<dbReference type="PRINTS" id="PR00922">
    <property type="entry name" value="DADACBPTASE3"/>
</dbReference>
<feature type="chain" id="PRO_5011736063" evidence="3">
    <location>
        <begin position="19"/>
        <end position="422"/>
    </location>
</feature>
<dbReference type="PANTHER" id="PTHR30023">
    <property type="entry name" value="D-ALANYL-D-ALANINE CARBOXYPEPTIDASE"/>
    <property type="match status" value="1"/>
</dbReference>
<proteinExistence type="inferred from homology"/>
<dbReference type="PANTHER" id="PTHR30023:SF0">
    <property type="entry name" value="PENICILLIN-SENSITIVE CARBOXYPEPTIDASE A"/>
    <property type="match status" value="1"/>
</dbReference>
<evidence type="ECO:0000256" key="1">
    <source>
        <dbReference type="ARBA" id="ARBA00006096"/>
    </source>
</evidence>
<accession>A0A1G9NXJ4</accession>
<feature type="signal peptide" evidence="3">
    <location>
        <begin position="1"/>
        <end position="18"/>
    </location>
</feature>
<gene>
    <name evidence="4" type="ORF">SAMN04488514_103358</name>
</gene>
<keyword evidence="4" id="KW-0121">Carboxypeptidase</keyword>
<evidence type="ECO:0000256" key="3">
    <source>
        <dbReference type="SAM" id="SignalP"/>
    </source>
</evidence>
<keyword evidence="5" id="KW-1185">Reference proteome</keyword>
<dbReference type="GO" id="GO:0000270">
    <property type="term" value="P:peptidoglycan metabolic process"/>
    <property type="evidence" value="ECO:0007669"/>
    <property type="project" value="TreeGrafter"/>
</dbReference>
<dbReference type="STRING" id="192904.SAMN04488514_103358"/>
<dbReference type="AlphaFoldDB" id="A0A1G9NXJ4"/>
<dbReference type="OrthoDB" id="9802627at2"/>
<dbReference type="GO" id="GO:0006508">
    <property type="term" value="P:proteolysis"/>
    <property type="evidence" value="ECO:0007669"/>
    <property type="project" value="InterPro"/>
</dbReference>
<dbReference type="GO" id="GO:0004185">
    <property type="term" value="F:serine-type carboxypeptidase activity"/>
    <property type="evidence" value="ECO:0007669"/>
    <property type="project" value="InterPro"/>
</dbReference>
<dbReference type="InterPro" id="IPR000667">
    <property type="entry name" value="Peptidase_S13"/>
</dbReference>
<organism evidence="4 5">
    <name type="scientific">Kriegella aquimaris</name>
    <dbReference type="NCBI Taxonomy" id="192904"/>
    <lineage>
        <taxon>Bacteria</taxon>
        <taxon>Pseudomonadati</taxon>
        <taxon>Bacteroidota</taxon>
        <taxon>Flavobacteriia</taxon>
        <taxon>Flavobacteriales</taxon>
        <taxon>Flavobacteriaceae</taxon>
        <taxon>Kriegella</taxon>
    </lineage>
</organism>
<dbReference type="SUPFAM" id="SSF56601">
    <property type="entry name" value="beta-lactamase/transpeptidase-like"/>
    <property type="match status" value="1"/>
</dbReference>
<name>A0A1G9NXJ4_9FLAO</name>
<keyword evidence="3" id="KW-0732">Signal</keyword>
<comment type="similarity">
    <text evidence="1">Belongs to the peptidase S13 family.</text>
</comment>
<keyword evidence="4" id="KW-0645">Protease</keyword>